<dbReference type="InterPro" id="IPR036259">
    <property type="entry name" value="MFS_trans_sf"/>
</dbReference>
<dbReference type="GO" id="GO:0022857">
    <property type="term" value="F:transmembrane transporter activity"/>
    <property type="evidence" value="ECO:0007669"/>
    <property type="project" value="InterPro"/>
</dbReference>
<reference evidence="7 8" key="1">
    <citation type="submission" date="2020-01" db="EMBL/GenBank/DDBJ databases">
        <title>Genetics and antimicrobial susceptibilities of Nocardia species isolated from the soil; a comparison with species isolated from humans.</title>
        <authorList>
            <person name="Carrasco G."/>
            <person name="Monzon S."/>
            <person name="Sansegundo M."/>
            <person name="Garcia E."/>
            <person name="Garrido N."/>
            <person name="Medina M.J."/>
            <person name="Villalon P."/>
            <person name="Ramirez-Arocha A.C."/>
            <person name="Jimenez P."/>
            <person name="Cuesta I."/>
            <person name="Valdezate S."/>
        </authorList>
    </citation>
    <scope>NUCLEOTIDE SEQUENCE [LARGE SCALE GENOMIC DNA]</scope>
    <source>
        <strain evidence="7 8">CNM20110639</strain>
    </source>
</reference>
<sequence>MTSAGTVHTNRDFLLLWSGNAVSLVGFHGVRVAYPMLALAITGSAGLAGWVMFALTLPSLIFQIPAGIVADYADRRRVLTGCVLAGLASTLVATMVILAELASPGPVLIITAFIEGTAYVFFTLSELGAIRDVVTVEQRPAAFAFFEAEQPIALVIGRAAGAAVYGAARWLPFAANAVSYLFCLATLAAIRGDFSARGGATDRATAAIRVREGIRIVWTDPFLRISTAISGASNLVIQVIILLMMFRLARAGHPAWTVGAVLAAAGVGGVLGSFVAAPLTSRLSAPAVYRGSLWAWSALLVPITLGTDPLVLAAAWGGVGAIGTVVNVSLTTFRVNVIPEEALGRAVGSIHLVTDGAMALGGLLAGYLLSAFSTTVTGWTTVGAMLALAVLSGRARGHTGAGKPTEDAHAVGS</sequence>
<feature type="transmembrane region" description="Helical" evidence="6">
    <location>
        <begin position="342"/>
        <end position="365"/>
    </location>
</feature>
<keyword evidence="2" id="KW-1003">Cell membrane</keyword>
<dbReference type="Proteomes" id="UP000468928">
    <property type="component" value="Unassembled WGS sequence"/>
</dbReference>
<keyword evidence="5 6" id="KW-0472">Membrane</keyword>
<evidence type="ECO:0000256" key="4">
    <source>
        <dbReference type="ARBA" id="ARBA00022989"/>
    </source>
</evidence>
<gene>
    <name evidence="7" type="ORF">GV789_16775</name>
</gene>
<accession>A0A6P1D969</accession>
<evidence type="ECO:0000256" key="1">
    <source>
        <dbReference type="ARBA" id="ARBA00004651"/>
    </source>
</evidence>
<dbReference type="Pfam" id="PF07690">
    <property type="entry name" value="MFS_1"/>
    <property type="match status" value="1"/>
</dbReference>
<organism evidence="7 8">
    <name type="scientific">Nocardia cyriacigeorgica</name>
    <dbReference type="NCBI Taxonomy" id="135487"/>
    <lineage>
        <taxon>Bacteria</taxon>
        <taxon>Bacillati</taxon>
        <taxon>Actinomycetota</taxon>
        <taxon>Actinomycetes</taxon>
        <taxon>Mycobacteriales</taxon>
        <taxon>Nocardiaceae</taxon>
        <taxon>Nocardia</taxon>
    </lineage>
</organism>
<proteinExistence type="predicted"/>
<dbReference type="RefSeq" id="WP_163829525.1">
    <property type="nucleotide sequence ID" value="NZ_JAAGUZ010000042.1"/>
</dbReference>
<dbReference type="GO" id="GO:0005886">
    <property type="term" value="C:plasma membrane"/>
    <property type="evidence" value="ECO:0007669"/>
    <property type="project" value="UniProtKB-SubCell"/>
</dbReference>
<feature type="transmembrane region" description="Helical" evidence="6">
    <location>
        <begin position="105"/>
        <end position="122"/>
    </location>
</feature>
<dbReference type="CDD" id="cd06173">
    <property type="entry name" value="MFS_MefA_like"/>
    <property type="match status" value="1"/>
</dbReference>
<dbReference type="EMBL" id="JAAGUZ010000042">
    <property type="protein sequence ID" value="NEW46091.1"/>
    <property type="molecule type" value="Genomic_DNA"/>
</dbReference>
<evidence type="ECO:0000256" key="5">
    <source>
        <dbReference type="ARBA" id="ARBA00023136"/>
    </source>
</evidence>
<name>A0A6P1D969_9NOCA</name>
<dbReference type="InterPro" id="IPR011701">
    <property type="entry name" value="MFS"/>
</dbReference>
<keyword evidence="3 6" id="KW-0812">Transmembrane</keyword>
<protein>
    <submittedName>
        <fullName evidence="7">MFS transporter</fullName>
    </submittedName>
</protein>
<feature type="transmembrane region" description="Helical" evidence="6">
    <location>
        <begin position="12"/>
        <end position="30"/>
    </location>
</feature>
<keyword evidence="4 6" id="KW-1133">Transmembrane helix</keyword>
<feature type="transmembrane region" description="Helical" evidence="6">
    <location>
        <begin position="311"/>
        <end position="330"/>
    </location>
</feature>
<comment type="subcellular location">
    <subcellularLocation>
        <location evidence="1">Cell membrane</location>
        <topology evidence="1">Multi-pass membrane protein</topology>
    </subcellularLocation>
</comment>
<evidence type="ECO:0000313" key="8">
    <source>
        <dbReference type="Proteomes" id="UP000468928"/>
    </source>
</evidence>
<evidence type="ECO:0000256" key="6">
    <source>
        <dbReference type="SAM" id="Phobius"/>
    </source>
</evidence>
<dbReference type="PANTHER" id="PTHR23513:SF11">
    <property type="entry name" value="STAPHYLOFERRIN A TRANSPORTER"/>
    <property type="match status" value="1"/>
</dbReference>
<evidence type="ECO:0000256" key="3">
    <source>
        <dbReference type="ARBA" id="ARBA00022692"/>
    </source>
</evidence>
<dbReference type="AlphaFoldDB" id="A0A6P1D969"/>
<evidence type="ECO:0000313" key="7">
    <source>
        <dbReference type="EMBL" id="NEW46091.1"/>
    </source>
</evidence>
<feature type="transmembrane region" description="Helical" evidence="6">
    <location>
        <begin position="371"/>
        <end position="391"/>
    </location>
</feature>
<comment type="caution">
    <text evidence="7">The sequence shown here is derived from an EMBL/GenBank/DDBJ whole genome shotgun (WGS) entry which is preliminary data.</text>
</comment>
<feature type="transmembrane region" description="Helical" evidence="6">
    <location>
        <begin position="78"/>
        <end position="99"/>
    </location>
</feature>
<dbReference type="Gene3D" id="1.20.1250.20">
    <property type="entry name" value="MFS general substrate transporter like domains"/>
    <property type="match status" value="1"/>
</dbReference>
<feature type="transmembrane region" description="Helical" evidence="6">
    <location>
        <begin position="255"/>
        <end position="275"/>
    </location>
</feature>
<dbReference type="SUPFAM" id="SSF103473">
    <property type="entry name" value="MFS general substrate transporter"/>
    <property type="match status" value="1"/>
</dbReference>
<feature type="transmembrane region" description="Helical" evidence="6">
    <location>
        <begin position="225"/>
        <end position="249"/>
    </location>
</feature>
<evidence type="ECO:0000256" key="2">
    <source>
        <dbReference type="ARBA" id="ARBA00022475"/>
    </source>
</evidence>
<dbReference type="PANTHER" id="PTHR23513">
    <property type="entry name" value="INTEGRAL MEMBRANE EFFLUX PROTEIN-RELATED"/>
    <property type="match status" value="1"/>
</dbReference>